<gene>
    <name evidence="4" type="ORF">AARE701A_LOCUS18612</name>
</gene>
<sequence length="1225" mass="139313">MDKSWINKPRLSQDYILGVKNFLDFAFGKLKVYVLKCPCNRCCLLKLKSREDIDGDLMCYGFLSSYTNWVLHGEDICVTGNTRVPYDIASVELDSTRTLLDDLFPDISTNNDGGYEAGSSENPMDTDRPSTASGSCKKGEGFDELLADYNQELYTGCTKFTKLSFILKLYHIKCMCGISDKGISMVLDLLKEAFTHAKLPDSFSDMKKVIRKLGLSYESIHACPNDCMLFWEADAKREICKVCEASRWKENISVKSTESGSENKKSKTPVKVLRYFPLKPRLQRLFMSSKTATHMKWHATSSNNDGKLRHPRDGRAWKEFDKKYPEFASDPRNVRLGLATDGFNPFGTMSSSYSIWPVILFPYNFPPWMAMKQTSMILSMVIPGKHMPGNDIDVYLQPLIKELKELWSDGIKTLDASTKQTFDMRAAIMWTISDFPGLGNLSGWNTALGHFKSYVRNRAKPEGSICEQYLADECVMFCSMYLNDIETRFNRYGRVDDRPLAQTSIRPNSELPFIFPNLGRFVGAGQVYTLNHVERQQAHRHILVNCQLLDPLREKYKSELWSKPSQQSKRSRANDIDREMHLNFAKWIKQKVEVNELDGITDDLRCLALGPSEKVVKYTAYNVNGFKFRTIERDADLKTQNSGVYVAAETMSYASSRDPNPITGTVAYYGNLVEVIELNYYEVFKVVLFKCKWADTRTERGYKMDAYDHHMVNFSRLLHTGDNAEDEPYILASQAKMVYYVADPCKEEWNYAVHIQPRDVYDMGDQNDSEQFDEAKAKIDQIGSDKFDSLVPPVTNGKTPEEEASAETEASVEAQEEVAAATEITNKLLDLGLLNILLGGTVTELNPVSQRSPFTLNRRFINTKIMEFTDSETQAPDDLPHLETNYNNPPALAPECKSFKWKIEVIDVDGNIEGKMMTSKDVWKMQNHQVIVHFDEDTGQPIGDSGGLLGSWLGQLSNDVHLLPINYTDWRLVSPHIKTRAWEVIQSKFRFDDPMMRKEYVMGALGSRCKDVKQRVWNDYKKSNLNETLRNRPDKIPEDQWSHLVHMRFTEKWKKTKIGKTPCRAEFFIETRKKQDGSFVCDEAKIRAEALTTLLSQNPQVTNNITASLDDEYSQVFGPERPGRVRCVGRGPTPSRLVKHSSAPRRQETENSELVVQLKAQVKALGDQVNGMSKFFQQILGTSTREQASAWAINFAAAFANIPNPPFVNIPNPPNPQEKDNGASG</sequence>
<dbReference type="InterPro" id="IPR029480">
    <property type="entry name" value="Transpos_assoc"/>
</dbReference>
<proteinExistence type="predicted"/>
<evidence type="ECO:0000259" key="2">
    <source>
        <dbReference type="Pfam" id="PF13952"/>
    </source>
</evidence>
<protein>
    <recommendedName>
        <fullName evidence="6">Transposase-associated domain-containing protein</fullName>
    </recommendedName>
</protein>
<feature type="region of interest" description="Disordered" evidence="1">
    <location>
        <begin position="789"/>
        <end position="809"/>
    </location>
</feature>
<organism evidence="4 5">
    <name type="scientific">Arabidopsis arenosa</name>
    <name type="common">Sand rock-cress</name>
    <name type="synonym">Cardaminopsis arenosa</name>
    <dbReference type="NCBI Taxonomy" id="38785"/>
    <lineage>
        <taxon>Eukaryota</taxon>
        <taxon>Viridiplantae</taxon>
        <taxon>Streptophyta</taxon>
        <taxon>Embryophyta</taxon>
        <taxon>Tracheophyta</taxon>
        <taxon>Spermatophyta</taxon>
        <taxon>Magnoliopsida</taxon>
        <taxon>eudicotyledons</taxon>
        <taxon>Gunneridae</taxon>
        <taxon>Pentapetalae</taxon>
        <taxon>rosids</taxon>
        <taxon>malvids</taxon>
        <taxon>Brassicales</taxon>
        <taxon>Brassicaceae</taxon>
        <taxon>Camelineae</taxon>
        <taxon>Arabidopsis</taxon>
    </lineage>
</organism>
<feature type="compositionally biased region" description="Polar residues" evidence="1">
    <location>
        <begin position="119"/>
        <end position="134"/>
    </location>
</feature>
<dbReference type="InterPro" id="IPR004242">
    <property type="entry name" value="Transposase_21"/>
</dbReference>
<evidence type="ECO:0000313" key="4">
    <source>
        <dbReference type="EMBL" id="CAE6179838.1"/>
    </source>
</evidence>
<evidence type="ECO:0000313" key="5">
    <source>
        <dbReference type="Proteomes" id="UP000682877"/>
    </source>
</evidence>
<evidence type="ECO:0000256" key="1">
    <source>
        <dbReference type="SAM" id="MobiDB-lite"/>
    </source>
</evidence>
<dbReference type="AlphaFoldDB" id="A0A8S2B021"/>
<dbReference type="Pfam" id="PF03004">
    <property type="entry name" value="Transposase_24"/>
    <property type="match status" value="1"/>
</dbReference>
<dbReference type="Proteomes" id="UP000682877">
    <property type="component" value="Chromosome 7"/>
</dbReference>
<feature type="region of interest" description="Disordered" evidence="1">
    <location>
        <begin position="1130"/>
        <end position="1150"/>
    </location>
</feature>
<name>A0A8S2B021_ARAAE</name>
<dbReference type="PANTHER" id="PTHR48258">
    <property type="entry name" value="DUF4218 DOMAIN-CONTAINING PROTEIN-RELATED"/>
    <property type="match status" value="1"/>
</dbReference>
<keyword evidence="5" id="KW-1185">Reference proteome</keyword>
<feature type="domain" description="DUF4216" evidence="2">
    <location>
        <begin position="676"/>
        <end position="750"/>
    </location>
</feature>
<dbReference type="Pfam" id="PF02992">
    <property type="entry name" value="Transposase_21"/>
    <property type="match status" value="1"/>
</dbReference>
<dbReference type="Pfam" id="PF13963">
    <property type="entry name" value="Transpos_assoc"/>
    <property type="match status" value="1"/>
</dbReference>
<accession>A0A8S2B021</accession>
<reference evidence="4" key="1">
    <citation type="submission" date="2021-01" db="EMBL/GenBank/DDBJ databases">
        <authorList>
            <person name="Bezrukov I."/>
        </authorList>
    </citation>
    <scope>NUCLEOTIDE SEQUENCE</scope>
</reference>
<evidence type="ECO:0000259" key="3">
    <source>
        <dbReference type="Pfam" id="PF13963"/>
    </source>
</evidence>
<dbReference type="InterPro" id="IPR004252">
    <property type="entry name" value="Probable_transposase_24"/>
</dbReference>
<feature type="domain" description="Transposase-associated" evidence="3">
    <location>
        <begin position="3"/>
        <end position="74"/>
    </location>
</feature>
<dbReference type="InterPro" id="IPR025312">
    <property type="entry name" value="DUF4216"/>
</dbReference>
<feature type="region of interest" description="Disordered" evidence="1">
    <location>
        <begin position="110"/>
        <end position="135"/>
    </location>
</feature>
<evidence type="ECO:0008006" key="6">
    <source>
        <dbReference type="Google" id="ProtNLM"/>
    </source>
</evidence>
<dbReference type="Pfam" id="PF13952">
    <property type="entry name" value="DUF4216"/>
    <property type="match status" value="1"/>
</dbReference>
<dbReference type="EMBL" id="LR999457">
    <property type="protein sequence ID" value="CAE6179838.1"/>
    <property type="molecule type" value="Genomic_DNA"/>
</dbReference>
<dbReference type="PANTHER" id="PTHR48258:SF12">
    <property type="entry name" value="TRANSPOSON PROTEIN, CACTA, EN_SPM SUB-CLASS"/>
    <property type="match status" value="1"/>
</dbReference>